<dbReference type="PANTHER" id="PTHR33170">
    <property type="entry name" value="DUF4283 DOMAIN-CONTAINING PROTEIN-RELATED"/>
    <property type="match status" value="1"/>
</dbReference>
<evidence type="ECO:0000256" key="1">
    <source>
        <dbReference type="PROSITE-ProRule" id="PRU00047"/>
    </source>
</evidence>
<keyword evidence="1" id="KW-0479">Metal-binding</keyword>
<name>A0AAD8W4Y4_LOLMU</name>
<dbReference type="AlphaFoldDB" id="A0AAD8W4Y4"/>
<feature type="compositionally biased region" description="Gly residues" evidence="2">
    <location>
        <begin position="166"/>
        <end position="183"/>
    </location>
</feature>
<dbReference type="InterPro" id="IPR001878">
    <property type="entry name" value="Znf_CCHC"/>
</dbReference>
<gene>
    <name evidence="4" type="ORF">QYE76_061696</name>
</gene>
<evidence type="ECO:0000259" key="3">
    <source>
        <dbReference type="PROSITE" id="PS50158"/>
    </source>
</evidence>
<keyword evidence="1" id="KW-0862">Zinc</keyword>
<evidence type="ECO:0000313" key="5">
    <source>
        <dbReference type="Proteomes" id="UP001231189"/>
    </source>
</evidence>
<evidence type="ECO:0000256" key="2">
    <source>
        <dbReference type="SAM" id="MobiDB-lite"/>
    </source>
</evidence>
<feature type="region of interest" description="Disordered" evidence="2">
    <location>
        <begin position="166"/>
        <end position="249"/>
    </location>
</feature>
<protein>
    <recommendedName>
        <fullName evidence="3">CCHC-type domain-containing protein</fullName>
    </recommendedName>
</protein>
<dbReference type="EMBL" id="JAUUTY010000004">
    <property type="protein sequence ID" value="KAK1643891.1"/>
    <property type="molecule type" value="Genomic_DNA"/>
</dbReference>
<sequence>MLCGCSAAEGENQKREPISDEVLLTGEDGESWRMSSGAGPLRSRSLVAAIGGRRLDPPERDRAVRRISGMAAFGNASSNLDIAVTAPAVSVDKPLVGSRFSPGSPTLVWIRRELVQARSFTPADCFPARAGFLPKPKVIKFSDLWGAVEGKKSFVEVVRMAGGGRGAGRFGGAGAGRGPGGGRAPPAAAAPATAATSLGAAPDPVGVKSEFPPPMMQQLGSGQGSGAGKNKKKNQKGAASDGSKNSGDRVGVNLQLSVASGPGPILDPKFRNVTCYNCGELGHYVGLCTRIKRCFIFSKTGHHMDNCLMWYSLLPTAQYWGSANPGLGFFHVEVEGPEAVQWLNMDNVDCPRKFLARFPPSKRIKVLVEYLSINLKKDGVVIYFVNWEGEAEPFEEFQEIWVKIFGIPAKWLTWKTICQISTTLGVLVNIDWQVIFKSFYKEVRVKVAVRDKSKIPSNKLFEMEQCFFLIDFLVENEGDAIDVDDDDEDPGQGNEGDAVDDDNEIGDDFKTLYKGKNDGTNSKMETEPSIPPGGRSGVKSVAQQNLESSVQGKVYGKEPCVLDNNALVLRNAEENIGKNLLQYFDAESDEEAEDAAHKEGELMSNNPATVMPSMAWKEKKQWDHVQATRMSSRIPRDGKSVIEKAQDLKKAKNLEIPKGNRIHGFSNSFAALDNPILADNAKNAGISLGHRNLNVDSVIDKIKEAETKKLVDFHNSNPESFLPSDISLSMEELRVGLEDRDERRRKKQICQLQGDEGMVEDNKDDFWDPEDMVSQDHNEMLNAPFSEKEVNDAIFGSYAEGAPGPDGFSFLLYQHFWELIRADFMAMVKDWNEGKLDLFRLGVVSEKLISPNQNAFIKGRYILESVVSAHEVIHDAVHKGHSGFIFKLDYEKAYDRVDRDFLLRVMKMRGFSPKWMSIIEGLLHNGSIGVRINDWNVETLGLQLCSVENSAEGRRKRTDVYAEQVGGSGPDATTAIVAGAWVTPQKRARATLEVCDMNNSSGFGPMLITAEDLARTLEVNDLILMGHGTRFQVLDRQ</sequence>
<feature type="compositionally biased region" description="Low complexity" evidence="2">
    <location>
        <begin position="184"/>
        <end position="202"/>
    </location>
</feature>
<dbReference type="Proteomes" id="UP001231189">
    <property type="component" value="Unassembled WGS sequence"/>
</dbReference>
<dbReference type="PROSITE" id="PS50158">
    <property type="entry name" value="ZF_CCHC"/>
    <property type="match status" value="1"/>
</dbReference>
<feature type="compositionally biased region" description="Basic and acidic residues" evidence="2">
    <location>
        <begin position="507"/>
        <end position="517"/>
    </location>
</feature>
<dbReference type="Gene3D" id="4.10.60.10">
    <property type="entry name" value="Zinc finger, CCHC-type"/>
    <property type="match status" value="1"/>
</dbReference>
<evidence type="ECO:0000313" key="4">
    <source>
        <dbReference type="EMBL" id="KAK1643891.1"/>
    </source>
</evidence>
<dbReference type="GO" id="GO:0008270">
    <property type="term" value="F:zinc ion binding"/>
    <property type="evidence" value="ECO:0007669"/>
    <property type="project" value="UniProtKB-KW"/>
</dbReference>
<feature type="domain" description="CCHC-type" evidence="3">
    <location>
        <begin position="275"/>
        <end position="290"/>
    </location>
</feature>
<organism evidence="4 5">
    <name type="scientific">Lolium multiflorum</name>
    <name type="common">Italian ryegrass</name>
    <name type="synonym">Lolium perenne subsp. multiflorum</name>
    <dbReference type="NCBI Taxonomy" id="4521"/>
    <lineage>
        <taxon>Eukaryota</taxon>
        <taxon>Viridiplantae</taxon>
        <taxon>Streptophyta</taxon>
        <taxon>Embryophyta</taxon>
        <taxon>Tracheophyta</taxon>
        <taxon>Spermatophyta</taxon>
        <taxon>Magnoliopsida</taxon>
        <taxon>Liliopsida</taxon>
        <taxon>Poales</taxon>
        <taxon>Poaceae</taxon>
        <taxon>BOP clade</taxon>
        <taxon>Pooideae</taxon>
        <taxon>Poodae</taxon>
        <taxon>Poeae</taxon>
        <taxon>Poeae Chloroplast Group 2 (Poeae type)</taxon>
        <taxon>Loliodinae</taxon>
        <taxon>Loliinae</taxon>
        <taxon>Lolium</taxon>
    </lineage>
</organism>
<dbReference type="InterPro" id="IPR036875">
    <property type="entry name" value="Znf_CCHC_sf"/>
</dbReference>
<comment type="caution">
    <text evidence="4">The sequence shown here is derived from an EMBL/GenBank/DDBJ whole genome shotgun (WGS) entry which is preliminary data.</text>
</comment>
<dbReference type="GO" id="GO:0003676">
    <property type="term" value="F:nucleic acid binding"/>
    <property type="evidence" value="ECO:0007669"/>
    <property type="project" value="InterPro"/>
</dbReference>
<feature type="compositionally biased region" description="Acidic residues" evidence="2">
    <location>
        <begin position="481"/>
        <end position="490"/>
    </location>
</feature>
<dbReference type="PANTHER" id="PTHR33170:SF48">
    <property type="entry name" value="CCHC-TYPE DOMAIN-CONTAINING PROTEIN"/>
    <property type="match status" value="1"/>
</dbReference>
<accession>A0AAD8W4Y4</accession>
<keyword evidence="1" id="KW-0863">Zinc-finger</keyword>
<dbReference type="SUPFAM" id="SSF57756">
    <property type="entry name" value="Retrovirus zinc finger-like domains"/>
    <property type="match status" value="1"/>
</dbReference>
<feature type="region of interest" description="Disordered" evidence="2">
    <location>
        <begin position="481"/>
        <end position="542"/>
    </location>
</feature>
<keyword evidence="5" id="KW-1185">Reference proteome</keyword>
<reference evidence="4" key="1">
    <citation type="submission" date="2023-07" db="EMBL/GenBank/DDBJ databases">
        <title>A chromosome-level genome assembly of Lolium multiflorum.</title>
        <authorList>
            <person name="Chen Y."/>
            <person name="Copetti D."/>
            <person name="Kolliker R."/>
            <person name="Studer B."/>
        </authorList>
    </citation>
    <scope>NUCLEOTIDE SEQUENCE</scope>
    <source>
        <strain evidence="4">02402/16</strain>
        <tissue evidence="4">Leaf</tissue>
    </source>
</reference>
<proteinExistence type="predicted"/>
<feature type="region of interest" description="Disordered" evidence="2">
    <location>
        <begin position="1"/>
        <end position="39"/>
    </location>
</feature>
<feature type="compositionally biased region" description="Acidic residues" evidence="2">
    <location>
        <begin position="497"/>
        <end position="506"/>
    </location>
</feature>